<dbReference type="InterPro" id="IPR016461">
    <property type="entry name" value="COMT-like"/>
</dbReference>
<dbReference type="Gene3D" id="1.10.10.10">
    <property type="entry name" value="Winged helix-like DNA-binding domain superfamily/Winged helix DNA-binding domain"/>
    <property type="match status" value="1"/>
</dbReference>
<keyword evidence="2" id="KW-0808">Transferase</keyword>
<dbReference type="InterPro" id="IPR036390">
    <property type="entry name" value="WH_DNA-bd_sf"/>
</dbReference>
<evidence type="ECO:0000256" key="2">
    <source>
        <dbReference type="ARBA" id="ARBA00022679"/>
    </source>
</evidence>
<reference evidence="5 6" key="1">
    <citation type="submission" date="2021-02" db="EMBL/GenBank/DDBJ databases">
        <title>Genome assembly of Pseudopithomyces chartarum.</title>
        <authorList>
            <person name="Jauregui R."/>
            <person name="Singh J."/>
            <person name="Voisey C."/>
        </authorList>
    </citation>
    <scope>NUCLEOTIDE SEQUENCE [LARGE SCALE GENOMIC DNA]</scope>
    <source>
        <strain evidence="5 6">AGR01</strain>
    </source>
</reference>
<dbReference type="InterPro" id="IPR001077">
    <property type="entry name" value="COMT_C"/>
</dbReference>
<dbReference type="PANTHER" id="PTHR43712:SF12">
    <property type="entry name" value="STERIGMATOCYSTIN 8-O-METHYLTRANSFERASE"/>
    <property type="match status" value="1"/>
</dbReference>
<keyword evidence="6" id="KW-1185">Reference proteome</keyword>
<keyword evidence="1" id="KW-0489">Methyltransferase</keyword>
<dbReference type="PROSITE" id="PS51683">
    <property type="entry name" value="SAM_OMT_II"/>
    <property type="match status" value="1"/>
</dbReference>
<dbReference type="Proteomes" id="UP001280581">
    <property type="component" value="Unassembled WGS sequence"/>
</dbReference>
<dbReference type="GO" id="GO:0008171">
    <property type="term" value="F:O-methyltransferase activity"/>
    <property type="evidence" value="ECO:0007669"/>
    <property type="project" value="InterPro"/>
</dbReference>
<feature type="domain" description="O-methyltransferase C-terminal" evidence="4">
    <location>
        <begin position="253"/>
        <end position="400"/>
    </location>
</feature>
<dbReference type="SUPFAM" id="SSF53335">
    <property type="entry name" value="S-adenosyl-L-methionine-dependent methyltransferases"/>
    <property type="match status" value="1"/>
</dbReference>
<evidence type="ECO:0000313" key="6">
    <source>
        <dbReference type="Proteomes" id="UP001280581"/>
    </source>
</evidence>
<comment type="caution">
    <text evidence="5">The sequence shown here is derived from an EMBL/GenBank/DDBJ whole genome shotgun (WGS) entry which is preliminary data.</text>
</comment>
<dbReference type="Gene3D" id="3.40.50.150">
    <property type="entry name" value="Vaccinia Virus protein VP39"/>
    <property type="match status" value="1"/>
</dbReference>
<dbReference type="InterPro" id="IPR029063">
    <property type="entry name" value="SAM-dependent_MTases_sf"/>
</dbReference>
<dbReference type="InterPro" id="IPR036388">
    <property type="entry name" value="WH-like_DNA-bd_sf"/>
</dbReference>
<proteinExistence type="predicted"/>
<evidence type="ECO:0000256" key="1">
    <source>
        <dbReference type="ARBA" id="ARBA00022603"/>
    </source>
</evidence>
<organism evidence="5 6">
    <name type="scientific">Pseudopithomyces chartarum</name>
    <dbReference type="NCBI Taxonomy" id="1892770"/>
    <lineage>
        <taxon>Eukaryota</taxon>
        <taxon>Fungi</taxon>
        <taxon>Dikarya</taxon>
        <taxon>Ascomycota</taxon>
        <taxon>Pezizomycotina</taxon>
        <taxon>Dothideomycetes</taxon>
        <taxon>Pleosporomycetidae</taxon>
        <taxon>Pleosporales</taxon>
        <taxon>Massarineae</taxon>
        <taxon>Didymosphaeriaceae</taxon>
        <taxon>Pseudopithomyces</taxon>
    </lineage>
</organism>
<gene>
    <name evidence="5" type="ORF">GRF29_77g36303</name>
</gene>
<dbReference type="PANTHER" id="PTHR43712">
    <property type="entry name" value="PUTATIVE (AFU_ORTHOLOGUE AFUA_4G14580)-RELATED"/>
    <property type="match status" value="1"/>
</dbReference>
<dbReference type="AlphaFoldDB" id="A0AAN6LY39"/>
<evidence type="ECO:0000313" key="5">
    <source>
        <dbReference type="EMBL" id="KAK3208227.1"/>
    </source>
</evidence>
<dbReference type="SUPFAM" id="SSF46785">
    <property type="entry name" value="Winged helix' DNA-binding domain"/>
    <property type="match status" value="1"/>
</dbReference>
<keyword evidence="3" id="KW-0949">S-adenosyl-L-methionine</keyword>
<accession>A0AAN6LY39</accession>
<dbReference type="GO" id="GO:0032259">
    <property type="term" value="P:methylation"/>
    <property type="evidence" value="ECO:0007669"/>
    <property type="project" value="UniProtKB-KW"/>
</dbReference>
<evidence type="ECO:0000259" key="4">
    <source>
        <dbReference type="Pfam" id="PF00891"/>
    </source>
</evidence>
<evidence type="ECO:0000256" key="3">
    <source>
        <dbReference type="ARBA" id="ARBA00022691"/>
    </source>
</evidence>
<dbReference type="Pfam" id="PF00891">
    <property type="entry name" value="Methyltransf_2"/>
    <property type="match status" value="1"/>
</dbReference>
<protein>
    <recommendedName>
        <fullName evidence="4">O-methyltransferase C-terminal domain-containing protein</fullName>
    </recommendedName>
</protein>
<dbReference type="EMBL" id="WVTA01000007">
    <property type="protein sequence ID" value="KAK3208227.1"/>
    <property type="molecule type" value="Genomic_DNA"/>
</dbReference>
<sequence length="440" mass="49233">MAITMSKPQSKAESLAAIIGQNTAEISQYLAAQGLPDLSFSPEAPLALVLPPRLQKAQAELLDATAELHDLATGPISYLVGLTSPTHNILASLHFINEHQVAKLIKVDEEISYEKLAERCDIHIDTVRRFLRLAIAFHIFRETSNGLIGHSAASRCMIDMPLVNDWIGHFCNETWPASAHTVEALSRWPASQEPDETAFSLSNPSNPKLFGFLQESHARGQRFTNAMRFFQAAPEMSVSYLLADLRWDEQSLPRRLIDIGGADGSISASILRRYPTMTAIVQDLPNVVAMNKVPEDLEGRLELMSHDMFSPQPELDADVYLLRSTLHDWSDKYCLTILRNIIPVLKSGSRVVINEVCMPEPRVLSLSQERLLRGYDLTMKQLFNSKERDEREWKALFAAADPRFEISRITCSLGSVLSVIEAVWTGERTEALEQSLVLVE</sequence>
<name>A0AAN6LY39_9PLEO</name>